<name>A0A2R5FPK8_NOSCO</name>
<sequence>MNHNLLRRRQLLFYLGLGVVGIGATTTFSNFRKIDAPSISPAKSNNTQDLKTITIKTPAGKSLPEFQGISQWLNSTPLSIADLKGSVVLIQFWTFACINCQRTLPYITRWHRQYESQGLKVIGIHTPEFAFERDANNIKKALRQHQITYPVPVDNEYKTWNAYENQYWPHTFLADRQGLLQYDHIGEGAYEKIEQTIRQLLG</sequence>
<keyword evidence="1" id="KW-0472">Membrane</keyword>
<dbReference type="GO" id="GO:0016209">
    <property type="term" value="F:antioxidant activity"/>
    <property type="evidence" value="ECO:0007669"/>
    <property type="project" value="InterPro"/>
</dbReference>
<feature type="domain" description="Thioredoxin" evidence="2">
    <location>
        <begin position="57"/>
        <end position="202"/>
    </location>
</feature>
<protein>
    <submittedName>
        <fullName evidence="3">Alkyl hydroperoxide reductase/ thiol specific antioxidant/ Mal allergen</fullName>
    </submittedName>
</protein>
<dbReference type="SUPFAM" id="SSF52833">
    <property type="entry name" value="Thioredoxin-like"/>
    <property type="match status" value="1"/>
</dbReference>
<keyword evidence="4" id="KW-1185">Reference proteome</keyword>
<evidence type="ECO:0000313" key="4">
    <source>
        <dbReference type="Proteomes" id="UP000245124"/>
    </source>
</evidence>
<keyword evidence="1" id="KW-0812">Transmembrane</keyword>
<keyword evidence="1" id="KW-1133">Transmembrane helix</keyword>
<dbReference type="CDD" id="cd03012">
    <property type="entry name" value="TlpA_like_DipZ_like"/>
    <property type="match status" value="1"/>
</dbReference>
<dbReference type="PROSITE" id="PS51352">
    <property type="entry name" value="THIOREDOXIN_2"/>
    <property type="match status" value="1"/>
</dbReference>
<comment type="caution">
    <text evidence="3">The sequence shown here is derived from an EMBL/GenBank/DDBJ whole genome shotgun (WGS) entry which is preliminary data.</text>
</comment>
<proteinExistence type="predicted"/>
<organism evidence="3 4">
    <name type="scientific">Nostoc commune NIES-4072</name>
    <dbReference type="NCBI Taxonomy" id="2005467"/>
    <lineage>
        <taxon>Bacteria</taxon>
        <taxon>Bacillati</taxon>
        <taxon>Cyanobacteriota</taxon>
        <taxon>Cyanophyceae</taxon>
        <taxon>Nostocales</taxon>
        <taxon>Nostocaceae</taxon>
        <taxon>Nostoc</taxon>
    </lineage>
</organism>
<dbReference type="Gene3D" id="3.40.30.10">
    <property type="entry name" value="Glutaredoxin"/>
    <property type="match status" value="1"/>
</dbReference>
<evidence type="ECO:0000256" key="1">
    <source>
        <dbReference type="SAM" id="Phobius"/>
    </source>
</evidence>
<dbReference type="InterPro" id="IPR013766">
    <property type="entry name" value="Thioredoxin_domain"/>
</dbReference>
<dbReference type="AlphaFoldDB" id="A0A2R5FPK8"/>
<dbReference type="InterPro" id="IPR050553">
    <property type="entry name" value="Thioredoxin_ResA/DsbE_sf"/>
</dbReference>
<dbReference type="PANTHER" id="PTHR42852">
    <property type="entry name" value="THIOL:DISULFIDE INTERCHANGE PROTEIN DSBE"/>
    <property type="match status" value="1"/>
</dbReference>
<reference evidence="3 4" key="1">
    <citation type="submission" date="2017-06" db="EMBL/GenBank/DDBJ databases">
        <title>Genome sequencing of cyanobaciteial culture collection at National Institute for Environmental Studies (NIES).</title>
        <authorList>
            <person name="Hirose Y."/>
            <person name="Shimura Y."/>
            <person name="Fujisawa T."/>
            <person name="Nakamura Y."/>
            <person name="Kawachi M."/>
        </authorList>
    </citation>
    <scope>NUCLEOTIDE SEQUENCE [LARGE SCALE GENOMIC DNA]</scope>
    <source>
        <strain evidence="3 4">NIES-4072</strain>
    </source>
</reference>
<feature type="transmembrane region" description="Helical" evidence="1">
    <location>
        <begin position="12"/>
        <end position="31"/>
    </location>
</feature>
<accession>A0A2R5FPK8</accession>
<evidence type="ECO:0000313" key="3">
    <source>
        <dbReference type="EMBL" id="GBG18173.1"/>
    </source>
</evidence>
<dbReference type="PANTHER" id="PTHR42852:SF13">
    <property type="entry name" value="PROTEIN DIPZ"/>
    <property type="match status" value="1"/>
</dbReference>
<dbReference type="InterPro" id="IPR036249">
    <property type="entry name" value="Thioredoxin-like_sf"/>
</dbReference>
<dbReference type="RefSeq" id="WP_109008240.1">
    <property type="nucleotide sequence ID" value="NZ_BDUD01000001.1"/>
</dbReference>
<dbReference type="EMBL" id="BDUD01000001">
    <property type="protein sequence ID" value="GBG18173.1"/>
    <property type="molecule type" value="Genomic_DNA"/>
</dbReference>
<dbReference type="InterPro" id="IPR000866">
    <property type="entry name" value="AhpC/TSA"/>
</dbReference>
<evidence type="ECO:0000259" key="2">
    <source>
        <dbReference type="PROSITE" id="PS51352"/>
    </source>
</evidence>
<gene>
    <name evidence="3" type="ORF">NIES4072_18370</name>
</gene>
<dbReference type="GO" id="GO:0016491">
    <property type="term" value="F:oxidoreductase activity"/>
    <property type="evidence" value="ECO:0007669"/>
    <property type="project" value="InterPro"/>
</dbReference>
<dbReference type="OrthoDB" id="9799230at2"/>
<dbReference type="Pfam" id="PF00578">
    <property type="entry name" value="AhpC-TSA"/>
    <property type="match status" value="1"/>
</dbReference>
<dbReference type="Proteomes" id="UP000245124">
    <property type="component" value="Unassembled WGS sequence"/>
</dbReference>